<evidence type="ECO:0000313" key="3">
    <source>
        <dbReference type="EMBL" id="RDB02762.1"/>
    </source>
</evidence>
<dbReference type="GO" id="GO:0004553">
    <property type="term" value="F:hydrolase activity, hydrolyzing O-glycosyl compounds"/>
    <property type="evidence" value="ECO:0007669"/>
    <property type="project" value="InterPro"/>
</dbReference>
<name>A0A369I164_9BACT</name>
<evidence type="ECO:0000259" key="1">
    <source>
        <dbReference type="Pfam" id="PF06452"/>
    </source>
</evidence>
<keyword evidence="4" id="KW-1185">Reference proteome</keyword>
<dbReference type="SUPFAM" id="SSF49344">
    <property type="entry name" value="CBD9-like"/>
    <property type="match status" value="1"/>
</dbReference>
<organism evidence="3 4">
    <name type="scientific">Runella aurantiaca</name>
    <dbReference type="NCBI Taxonomy" id="2282308"/>
    <lineage>
        <taxon>Bacteria</taxon>
        <taxon>Pseudomonadati</taxon>
        <taxon>Bacteroidota</taxon>
        <taxon>Cytophagia</taxon>
        <taxon>Cytophagales</taxon>
        <taxon>Spirosomataceae</taxon>
        <taxon>Runella</taxon>
    </lineage>
</organism>
<dbReference type="CDD" id="cd09618">
    <property type="entry name" value="CBM9_like_2"/>
    <property type="match status" value="1"/>
</dbReference>
<dbReference type="Proteomes" id="UP000253141">
    <property type="component" value="Unassembled WGS sequence"/>
</dbReference>
<evidence type="ECO:0000313" key="4">
    <source>
        <dbReference type="Proteomes" id="UP000253141"/>
    </source>
</evidence>
<dbReference type="InterPro" id="IPR010502">
    <property type="entry name" value="Carb-bd_dom_fam9"/>
</dbReference>
<sequence length="757" mass="88008">MEPVFHKSFVLQTTKQSMKTARSKTQFLLLYLCISILKNGYSQSDFHQKFRLIPQKSTDRYLQVDGKLNEKVWATAPRTTPFWESKPNDKDVAKTQTTVQVAYDAKYLYVAAKIEGSNFVSQTRKRDQGFWDSESFAVILDPMNQRSNGFFFGISANNVQSDDLLSSALFRDMTFSWDNTWLSATQVHAGFWTLEIAIPFRILPYKSEKSEWGINFVRPDFNNNEITTWTNVPVNFWPIDLGQTGALCWQEAPPKPSKNIALIPYTTGGLSQEREVSTQTTTLNAGFDAKYALTPSLNLDLTVNPDFSQIEVDAQQTNLGRFSLYFPEKRTFFLENADIFADYVIPQFMTPFFSRKIGLDDDGNPIPIQYGVRLSGNLTPTLRIGAMNMQTASKGNLPQQNYSAISLYQRLLKRSTLKTYFLNRTSHMSSEEKRLNPMLSYGRNAGIEFQYINTAGTFSIYPSLHYSWKEGITNENWFYNIQARYRERNYQVFSDFINVGTNYYADMGFSTRLKTYDMERDTSFQVGFKEWFKRLDYYIRPQKGKINTITLNGWDSQVWNPDYSKNEHIMELTTEIGFKNRSHFYLKANRSHIFLAYPFELTDRLAVDKATYVFNKLSVQYASSNSKPLYFTLRLGMGGYYGGKIETLKPSLTYRVQPWGNFSLNAEWNRIRLKGIQEHILLVSPKVEINFTNNLFWTTFVQYNTQATNVNINSRLQWRYKSMSDFFLVYTDNYASDPFLKIKNRALVFKLNYWLNL</sequence>
<dbReference type="AlphaFoldDB" id="A0A369I164"/>
<evidence type="ECO:0000259" key="2">
    <source>
        <dbReference type="Pfam" id="PF19313"/>
    </source>
</evidence>
<gene>
    <name evidence="3" type="ORF">DVG78_26980</name>
</gene>
<proteinExistence type="predicted"/>
<feature type="domain" description="Carbohydrate-binding" evidence="1">
    <location>
        <begin position="64"/>
        <end position="225"/>
    </location>
</feature>
<reference evidence="3 4" key="1">
    <citation type="submission" date="2018-07" db="EMBL/GenBank/DDBJ databases">
        <title>Genome analysis of Runella aurantiaca.</title>
        <authorList>
            <person name="Yang X."/>
        </authorList>
    </citation>
    <scope>NUCLEOTIDE SEQUENCE [LARGE SCALE GENOMIC DNA]</scope>
    <source>
        <strain evidence="3 4">YX9</strain>
    </source>
</reference>
<dbReference type="GO" id="GO:0016052">
    <property type="term" value="P:carbohydrate catabolic process"/>
    <property type="evidence" value="ECO:0007669"/>
    <property type="project" value="InterPro"/>
</dbReference>
<accession>A0A369I164</accession>
<dbReference type="EMBL" id="QPIW01000036">
    <property type="protein sequence ID" value="RDB02762.1"/>
    <property type="molecule type" value="Genomic_DNA"/>
</dbReference>
<dbReference type="GO" id="GO:0030246">
    <property type="term" value="F:carbohydrate binding"/>
    <property type="evidence" value="ECO:0007669"/>
    <property type="project" value="InterPro"/>
</dbReference>
<dbReference type="InterPro" id="IPR045670">
    <property type="entry name" value="DUF5916"/>
</dbReference>
<protein>
    <submittedName>
        <fullName evidence="3">Uncharacterized protein</fullName>
    </submittedName>
</protein>
<dbReference type="Pfam" id="PF19313">
    <property type="entry name" value="DUF5916"/>
    <property type="match status" value="1"/>
</dbReference>
<dbReference type="Pfam" id="PF06452">
    <property type="entry name" value="CBM9_1"/>
    <property type="match status" value="1"/>
</dbReference>
<comment type="caution">
    <text evidence="3">The sequence shown here is derived from an EMBL/GenBank/DDBJ whole genome shotgun (WGS) entry which is preliminary data.</text>
</comment>
<dbReference type="Gene3D" id="2.60.40.1190">
    <property type="match status" value="1"/>
</dbReference>
<feature type="domain" description="DUF5916" evidence="2">
    <location>
        <begin position="260"/>
        <end position="359"/>
    </location>
</feature>